<dbReference type="GO" id="GO:0005737">
    <property type="term" value="C:cytoplasm"/>
    <property type="evidence" value="ECO:0007669"/>
    <property type="project" value="TreeGrafter"/>
</dbReference>
<name>A0A0D2MHG4_9CHLO</name>
<dbReference type="RefSeq" id="XP_013893510.1">
    <property type="nucleotide sequence ID" value="XM_014038056.1"/>
</dbReference>
<dbReference type="KEGG" id="mng:MNEG_13471"/>
<dbReference type="PROSITE" id="PS50011">
    <property type="entry name" value="PROTEIN_KINASE_DOM"/>
    <property type="match status" value="1"/>
</dbReference>
<keyword evidence="4 7" id="KW-0418">Kinase</keyword>
<keyword evidence="8" id="KW-1185">Reference proteome</keyword>
<evidence type="ECO:0000256" key="2">
    <source>
        <dbReference type="ARBA" id="ARBA00022679"/>
    </source>
</evidence>
<organism evidence="7 8">
    <name type="scientific">Monoraphidium neglectum</name>
    <dbReference type="NCBI Taxonomy" id="145388"/>
    <lineage>
        <taxon>Eukaryota</taxon>
        <taxon>Viridiplantae</taxon>
        <taxon>Chlorophyta</taxon>
        <taxon>core chlorophytes</taxon>
        <taxon>Chlorophyceae</taxon>
        <taxon>CS clade</taxon>
        <taxon>Sphaeropleales</taxon>
        <taxon>Selenastraceae</taxon>
        <taxon>Monoraphidium</taxon>
    </lineage>
</organism>
<dbReference type="PANTHER" id="PTHR24346:SF82">
    <property type="entry name" value="KP78A-RELATED"/>
    <property type="match status" value="1"/>
</dbReference>
<dbReference type="Proteomes" id="UP000054498">
    <property type="component" value="Unassembled WGS sequence"/>
</dbReference>
<dbReference type="InterPro" id="IPR008271">
    <property type="entry name" value="Ser/Thr_kinase_AS"/>
</dbReference>
<dbReference type="InterPro" id="IPR000719">
    <property type="entry name" value="Prot_kinase_dom"/>
</dbReference>
<dbReference type="SMART" id="SM00220">
    <property type="entry name" value="S_TKc"/>
    <property type="match status" value="1"/>
</dbReference>
<evidence type="ECO:0000256" key="5">
    <source>
        <dbReference type="ARBA" id="ARBA00022840"/>
    </source>
</evidence>
<evidence type="ECO:0000256" key="1">
    <source>
        <dbReference type="ARBA" id="ARBA00022527"/>
    </source>
</evidence>
<dbReference type="SUPFAM" id="SSF56112">
    <property type="entry name" value="Protein kinase-like (PK-like)"/>
    <property type="match status" value="1"/>
</dbReference>
<dbReference type="AlphaFoldDB" id="A0A0D2MHG4"/>
<dbReference type="EMBL" id="KK104064">
    <property type="protein sequence ID" value="KIY94490.1"/>
    <property type="molecule type" value="Genomic_DNA"/>
</dbReference>
<dbReference type="PANTHER" id="PTHR24346">
    <property type="entry name" value="MAP/MICROTUBULE AFFINITY-REGULATING KINASE"/>
    <property type="match status" value="1"/>
</dbReference>
<dbReference type="GO" id="GO:0035556">
    <property type="term" value="P:intracellular signal transduction"/>
    <property type="evidence" value="ECO:0007669"/>
    <property type="project" value="TreeGrafter"/>
</dbReference>
<keyword evidence="2" id="KW-0808">Transferase</keyword>
<feature type="domain" description="Protein kinase" evidence="6">
    <location>
        <begin position="1"/>
        <end position="235"/>
    </location>
</feature>
<dbReference type="InterPro" id="IPR011009">
    <property type="entry name" value="Kinase-like_dom_sf"/>
</dbReference>
<protein>
    <submittedName>
        <fullName evidence="7">Serine/threonine-protein kinase SRK2C</fullName>
    </submittedName>
</protein>
<keyword evidence="1" id="KW-0723">Serine/threonine-protein kinase</keyword>
<evidence type="ECO:0000259" key="6">
    <source>
        <dbReference type="PROSITE" id="PS50011"/>
    </source>
</evidence>
<dbReference type="PROSITE" id="PS00108">
    <property type="entry name" value="PROTEIN_KINASE_ST"/>
    <property type="match status" value="1"/>
</dbReference>
<gene>
    <name evidence="7" type="ORF">MNEG_13471</name>
</gene>
<evidence type="ECO:0000313" key="8">
    <source>
        <dbReference type="Proteomes" id="UP000054498"/>
    </source>
</evidence>
<dbReference type="GO" id="GO:0004674">
    <property type="term" value="F:protein serine/threonine kinase activity"/>
    <property type="evidence" value="ECO:0007669"/>
    <property type="project" value="UniProtKB-KW"/>
</dbReference>
<evidence type="ECO:0000313" key="7">
    <source>
        <dbReference type="EMBL" id="KIY94490.1"/>
    </source>
</evidence>
<dbReference type="Gene3D" id="1.10.510.10">
    <property type="entry name" value="Transferase(Phosphotransferase) domain 1"/>
    <property type="match status" value="1"/>
</dbReference>
<accession>A0A0D2MHG4</accession>
<keyword evidence="3" id="KW-0547">Nucleotide-binding</keyword>
<evidence type="ECO:0000256" key="3">
    <source>
        <dbReference type="ARBA" id="ARBA00022741"/>
    </source>
</evidence>
<reference evidence="7 8" key="1">
    <citation type="journal article" date="2013" name="BMC Genomics">
        <title>Reconstruction of the lipid metabolism for the microalga Monoraphidium neglectum from its genome sequence reveals characteristics suitable for biofuel production.</title>
        <authorList>
            <person name="Bogen C."/>
            <person name="Al-Dilaimi A."/>
            <person name="Albersmeier A."/>
            <person name="Wichmann J."/>
            <person name="Grundmann M."/>
            <person name="Rupp O."/>
            <person name="Lauersen K.J."/>
            <person name="Blifernez-Klassen O."/>
            <person name="Kalinowski J."/>
            <person name="Goesmann A."/>
            <person name="Mussgnug J.H."/>
            <person name="Kruse O."/>
        </authorList>
    </citation>
    <scope>NUCLEOTIDE SEQUENCE [LARGE SCALE GENOMIC DNA]</scope>
    <source>
        <strain evidence="7 8">SAG 48.87</strain>
    </source>
</reference>
<dbReference type="OrthoDB" id="193931at2759"/>
<dbReference type="Pfam" id="PF00069">
    <property type="entry name" value="Pkinase"/>
    <property type="match status" value="2"/>
</dbReference>
<dbReference type="GeneID" id="25730937"/>
<dbReference type="GO" id="GO:0005524">
    <property type="term" value="F:ATP binding"/>
    <property type="evidence" value="ECO:0007669"/>
    <property type="project" value="UniProtKB-KW"/>
</dbReference>
<sequence length="351" mass="37566">MHTRAGGTLTDLVASRWESALERGGLHLEEAEARFFFRQFVSAVEYCHGNRVAHRDLKLDNTLLDGPLAAPHIKLCDFGFARQWGPDGSGDMHTALGTPAYMSPQILGSKYGNQGFDGAAADVSGGAAAAAWGRGSAGSAPGGFNVWASGIMLFVMLFGCFPFEHDKHKDPNSEEAHLEVRMAQEKLSWRDNHCASAAISRGVLSVECADLLDKLLAKDESKRMGIDRVKAHPWLKQPLASEAHAVAWDRLQSEESERRATCQQPRAAAQDARPGGGGLVWRLPLVVWAPDEALRVPLPELQVAAGALIKQLQASQGGSKPRLGALCKRMSWPMAPGASNSACGASAIAGL</sequence>
<evidence type="ECO:0000256" key="4">
    <source>
        <dbReference type="ARBA" id="ARBA00022777"/>
    </source>
</evidence>
<keyword evidence="5" id="KW-0067">ATP-binding</keyword>
<proteinExistence type="predicted"/>